<dbReference type="OrthoDB" id="439808at2759"/>
<reference evidence="5 6" key="1">
    <citation type="journal article" date="2014" name="MBio">
        <title>The Ordospora colligata genome; evolution of extreme reduction in microsporidia and host-to-parasite horizontal gene transfer.</title>
        <authorList>
            <person name="Pombert J.-F."/>
            <person name="Haag K.L."/>
            <person name="Beidas S."/>
            <person name="Ebert D."/>
            <person name="Keeling P.J."/>
        </authorList>
    </citation>
    <scope>NUCLEOTIDE SEQUENCE [LARGE SCALE GENOMIC DNA]</scope>
    <source>
        <strain evidence="5 6">OC4</strain>
    </source>
</reference>
<dbReference type="InterPro" id="IPR000504">
    <property type="entry name" value="RRM_dom"/>
</dbReference>
<feature type="domain" description="RRM" evidence="4">
    <location>
        <begin position="165"/>
        <end position="236"/>
    </location>
</feature>
<dbReference type="HOGENOM" id="CLU_1215098_0_0_1"/>
<keyword evidence="1" id="KW-0677">Repeat</keyword>
<name>A0A0B2UMP7_9MICR</name>
<evidence type="ECO:0000259" key="4">
    <source>
        <dbReference type="PROSITE" id="PS50102"/>
    </source>
</evidence>
<dbReference type="AlphaFoldDB" id="A0A0B2UMP7"/>
<evidence type="ECO:0000256" key="2">
    <source>
        <dbReference type="ARBA" id="ARBA00022884"/>
    </source>
</evidence>
<sequence length="243" mass="27716">MNKLFVSNFPECYLEKDIELIFTPFGDIKSIKVVKEPRVFAIVEFRTSQECVAAIESIRGRRLYGCTDTLQVEPAFDRKRRVVVSGIPLGTHQHEISDFFKYYGTIENATQNNDGLVIVDYSLQKDAEYLLTLEGKVSFNHNTTKLSIKPFLKKEKTDRVISHERSIFVYNLPAKMTNTDLRESFEKFGCIFSCGVLSGGKGFVNYDRELSALKAIRHMDGKKISGKKARVVLKSMKKEFSSN</sequence>
<dbReference type="InterPro" id="IPR035979">
    <property type="entry name" value="RBD_domain_sf"/>
</dbReference>
<dbReference type="Pfam" id="PF00076">
    <property type="entry name" value="RRM_1"/>
    <property type="match status" value="3"/>
</dbReference>
<dbReference type="EMBL" id="JOKQ01000002">
    <property type="protein sequence ID" value="KHN70230.1"/>
    <property type="molecule type" value="Genomic_DNA"/>
</dbReference>
<dbReference type="SUPFAM" id="SSF54928">
    <property type="entry name" value="RNA-binding domain, RBD"/>
    <property type="match status" value="2"/>
</dbReference>
<dbReference type="PANTHER" id="PTHR24012">
    <property type="entry name" value="RNA BINDING PROTEIN"/>
    <property type="match status" value="1"/>
</dbReference>
<comment type="caution">
    <text evidence="5">The sequence shown here is derived from an EMBL/GenBank/DDBJ whole genome shotgun (WGS) entry which is preliminary data.</text>
</comment>
<evidence type="ECO:0000256" key="1">
    <source>
        <dbReference type="ARBA" id="ARBA00022737"/>
    </source>
</evidence>
<evidence type="ECO:0000313" key="5">
    <source>
        <dbReference type="EMBL" id="KHN70230.1"/>
    </source>
</evidence>
<accession>A0A0B2UMP7</accession>
<evidence type="ECO:0000256" key="3">
    <source>
        <dbReference type="PROSITE-ProRule" id="PRU00176"/>
    </source>
</evidence>
<dbReference type="VEuPathDB" id="MicrosporidiaDB:M896_020660"/>
<dbReference type="InterPro" id="IPR012677">
    <property type="entry name" value="Nucleotide-bd_a/b_plait_sf"/>
</dbReference>
<organism evidence="5 6">
    <name type="scientific">Ordospora colligata OC4</name>
    <dbReference type="NCBI Taxonomy" id="1354746"/>
    <lineage>
        <taxon>Eukaryota</taxon>
        <taxon>Fungi</taxon>
        <taxon>Fungi incertae sedis</taxon>
        <taxon>Microsporidia</taxon>
        <taxon>Ordosporidae</taxon>
        <taxon>Ordospora</taxon>
    </lineage>
</organism>
<dbReference type="PROSITE" id="PS50102">
    <property type="entry name" value="RRM"/>
    <property type="match status" value="3"/>
</dbReference>
<keyword evidence="6" id="KW-1185">Reference proteome</keyword>
<dbReference type="STRING" id="1354746.A0A0B2UMP7"/>
<gene>
    <name evidence="5" type="ORF">M896_020660</name>
</gene>
<dbReference type="SMART" id="SM00360">
    <property type="entry name" value="RRM"/>
    <property type="match status" value="3"/>
</dbReference>
<dbReference type="InParanoid" id="A0A0B2UMP7"/>
<dbReference type="RefSeq" id="XP_014564272.1">
    <property type="nucleotide sequence ID" value="XM_014708786.1"/>
</dbReference>
<dbReference type="GO" id="GO:0003723">
    <property type="term" value="F:RNA binding"/>
    <property type="evidence" value="ECO:0007669"/>
    <property type="project" value="UniProtKB-UniRule"/>
</dbReference>
<feature type="domain" description="RRM" evidence="4">
    <location>
        <begin position="80"/>
        <end position="153"/>
    </location>
</feature>
<protein>
    <submittedName>
        <fullName evidence="5">Putative RNA-binding protein</fullName>
    </submittedName>
</protein>
<keyword evidence="2 3" id="KW-0694">RNA-binding</keyword>
<dbReference type="Proteomes" id="UP000031056">
    <property type="component" value="Unassembled WGS sequence"/>
</dbReference>
<feature type="domain" description="RRM" evidence="4">
    <location>
        <begin position="2"/>
        <end position="77"/>
    </location>
</feature>
<dbReference type="GeneID" id="26261161"/>
<proteinExistence type="predicted"/>
<dbReference type="Gene3D" id="3.30.70.330">
    <property type="match status" value="3"/>
</dbReference>
<evidence type="ECO:0000313" key="6">
    <source>
        <dbReference type="Proteomes" id="UP000031056"/>
    </source>
</evidence>